<proteinExistence type="predicted"/>
<gene>
    <name evidence="4" type="ORF">FA13DRAFT_1810151</name>
</gene>
<dbReference type="OrthoDB" id="1662883at2759"/>
<keyword evidence="1 4" id="KW-0378">Hydrolase</keyword>
<evidence type="ECO:0000313" key="4">
    <source>
        <dbReference type="EMBL" id="TEB37687.1"/>
    </source>
</evidence>
<protein>
    <submittedName>
        <fullName evidence="4">Alpha/beta-hydrolase</fullName>
    </submittedName>
</protein>
<sequence length="952" mass="104919">MPNALTRDVGFKVGPVLLEVLAKHYFEKRKEDGSTAEPVKLRKDEILFDEAFNLVKSFLNTASWHTVEDLQAFSNTRTPSPPWVKVVRLFVPMSSCDEAATHLIRVLGGEEFCRQLVGGIKWWQVRGLPGVDGQWIVAKKDWREAKKKEKNPTQKQSQSTTDSSEEEEGIYNKDMDAMRCILFLHGGGFYFGSVDQERYSIQRLARKINGRVFAINYRLAPQYPFPCALQDALAAYLYLIRPPPGSPHTPVDPAHIVVAGDSAGGALSLALLQLVRDADLPAPAGGLLISPWCDLTHSFPSIHLNTSTDVIPDCGLSFHKPSTLWPPPSDEVSSRVHASLRHRIRQAFKLDGPAPYNPTDTVISQHDHTDSSTVPPTPSTISPDKIPVHVGSTTHLPLPSEPDGGRKICITTEKNERLEIDRQIHFYTENTLLTHPLISTSLSYLGGLPPLFIITGDKEVLRDEGVYSAHKAANPHKFPISDSVKKIYPPFRKLRSEDMIPTSVHLQVYDDAPHVLPILFAFTTPAKFCFRAMAAFTKFVTNMTLPPPVLPLPAYVSTSPAPSISDKTGESESGANSKTPSLMPESNPPSRLSRRLSRSLSFKMPTMLRHRSMSSTFRRTSDDTPGSPGLNGGQLSPRRGQFEWPSSPSSSILVPPPTSSLSPVNGSEEADVGGPRFGVAAAHVPTRGEHTAGEPSTYSHIKDFQKWECGMLRERVGIDGVIRPLEPEDELLAMQVPVEIIGNMSELTLRRCIDYQGRFDKKFAHTYKQVEKHRRRNLERSKQDTIKQLSNLRQTIISKDAKAGESRGNSGVDVSTGGQPSGDKGRSGSGDSGFKELLLSTPGWSWAWALDEHENPPPSSIVSRRDTEEARKLAESADLALLGQEHTFSGNNLWSVVVNFLTITPGKAKVSRTPGGVNPSTEQSDKEDKSGSRFSLSRMFKTDQQVQKVGAA</sequence>
<feature type="compositionally biased region" description="Polar residues" evidence="2">
    <location>
        <begin position="559"/>
        <end position="580"/>
    </location>
</feature>
<evidence type="ECO:0000313" key="5">
    <source>
        <dbReference type="Proteomes" id="UP000298030"/>
    </source>
</evidence>
<organism evidence="4 5">
    <name type="scientific">Coprinellus micaceus</name>
    <name type="common">Glistening ink-cap mushroom</name>
    <name type="synonym">Coprinus micaceus</name>
    <dbReference type="NCBI Taxonomy" id="71717"/>
    <lineage>
        <taxon>Eukaryota</taxon>
        <taxon>Fungi</taxon>
        <taxon>Dikarya</taxon>
        <taxon>Basidiomycota</taxon>
        <taxon>Agaricomycotina</taxon>
        <taxon>Agaricomycetes</taxon>
        <taxon>Agaricomycetidae</taxon>
        <taxon>Agaricales</taxon>
        <taxon>Agaricineae</taxon>
        <taxon>Psathyrellaceae</taxon>
        <taxon>Coprinellus</taxon>
    </lineage>
</organism>
<dbReference type="EMBL" id="QPFP01000004">
    <property type="protein sequence ID" value="TEB37687.1"/>
    <property type="molecule type" value="Genomic_DNA"/>
</dbReference>
<dbReference type="PANTHER" id="PTHR48081:SF5">
    <property type="entry name" value="ALPHA_BETA HYDROLASE FOLD-3 DOMAIN-CONTAINING PROTEIN"/>
    <property type="match status" value="1"/>
</dbReference>
<dbReference type="Pfam" id="PF07859">
    <property type="entry name" value="Abhydrolase_3"/>
    <property type="match status" value="1"/>
</dbReference>
<feature type="compositionally biased region" description="Low complexity" evidence="2">
    <location>
        <begin position="645"/>
        <end position="664"/>
    </location>
</feature>
<dbReference type="InterPro" id="IPR029058">
    <property type="entry name" value="AB_hydrolase_fold"/>
</dbReference>
<feature type="region of interest" description="Disordered" evidence="2">
    <location>
        <begin position="559"/>
        <end position="675"/>
    </location>
</feature>
<evidence type="ECO:0000256" key="1">
    <source>
        <dbReference type="ARBA" id="ARBA00022801"/>
    </source>
</evidence>
<feature type="compositionally biased region" description="Polar residues" evidence="2">
    <location>
        <begin position="807"/>
        <end position="818"/>
    </location>
</feature>
<evidence type="ECO:0000256" key="2">
    <source>
        <dbReference type="SAM" id="MobiDB-lite"/>
    </source>
</evidence>
<dbReference type="InterPro" id="IPR013094">
    <property type="entry name" value="AB_hydrolase_3"/>
</dbReference>
<dbReference type="Proteomes" id="UP000298030">
    <property type="component" value="Unassembled WGS sequence"/>
</dbReference>
<comment type="caution">
    <text evidence="4">The sequence shown here is derived from an EMBL/GenBank/DDBJ whole genome shotgun (WGS) entry which is preliminary data.</text>
</comment>
<feature type="region of interest" description="Disordered" evidence="2">
    <location>
        <begin position="907"/>
        <end position="937"/>
    </location>
</feature>
<feature type="region of interest" description="Disordered" evidence="2">
    <location>
        <begin position="365"/>
        <end position="385"/>
    </location>
</feature>
<evidence type="ECO:0000259" key="3">
    <source>
        <dbReference type="Pfam" id="PF07859"/>
    </source>
</evidence>
<dbReference type="AlphaFoldDB" id="A0A4Y7TU31"/>
<feature type="domain" description="Alpha/beta hydrolase fold-3" evidence="3">
    <location>
        <begin position="181"/>
        <end position="305"/>
    </location>
</feature>
<dbReference type="STRING" id="71717.A0A4Y7TU31"/>
<name>A0A4Y7TU31_COPMI</name>
<reference evidence="4 5" key="1">
    <citation type="journal article" date="2019" name="Nat. Ecol. Evol.">
        <title>Megaphylogeny resolves global patterns of mushroom evolution.</title>
        <authorList>
            <person name="Varga T."/>
            <person name="Krizsan K."/>
            <person name="Foldi C."/>
            <person name="Dima B."/>
            <person name="Sanchez-Garcia M."/>
            <person name="Sanchez-Ramirez S."/>
            <person name="Szollosi G.J."/>
            <person name="Szarkandi J.G."/>
            <person name="Papp V."/>
            <person name="Albert L."/>
            <person name="Andreopoulos W."/>
            <person name="Angelini C."/>
            <person name="Antonin V."/>
            <person name="Barry K.W."/>
            <person name="Bougher N.L."/>
            <person name="Buchanan P."/>
            <person name="Buyck B."/>
            <person name="Bense V."/>
            <person name="Catcheside P."/>
            <person name="Chovatia M."/>
            <person name="Cooper J."/>
            <person name="Damon W."/>
            <person name="Desjardin D."/>
            <person name="Finy P."/>
            <person name="Geml J."/>
            <person name="Haridas S."/>
            <person name="Hughes K."/>
            <person name="Justo A."/>
            <person name="Karasinski D."/>
            <person name="Kautmanova I."/>
            <person name="Kiss B."/>
            <person name="Kocsube S."/>
            <person name="Kotiranta H."/>
            <person name="LaButti K.M."/>
            <person name="Lechner B.E."/>
            <person name="Liimatainen K."/>
            <person name="Lipzen A."/>
            <person name="Lukacs Z."/>
            <person name="Mihaltcheva S."/>
            <person name="Morgado L.N."/>
            <person name="Niskanen T."/>
            <person name="Noordeloos M.E."/>
            <person name="Ohm R.A."/>
            <person name="Ortiz-Santana B."/>
            <person name="Ovrebo C."/>
            <person name="Racz N."/>
            <person name="Riley R."/>
            <person name="Savchenko A."/>
            <person name="Shiryaev A."/>
            <person name="Soop K."/>
            <person name="Spirin V."/>
            <person name="Szebenyi C."/>
            <person name="Tomsovsky M."/>
            <person name="Tulloss R.E."/>
            <person name="Uehling J."/>
            <person name="Grigoriev I.V."/>
            <person name="Vagvolgyi C."/>
            <person name="Papp T."/>
            <person name="Martin F.M."/>
            <person name="Miettinen O."/>
            <person name="Hibbett D.S."/>
            <person name="Nagy L.G."/>
        </authorList>
    </citation>
    <scope>NUCLEOTIDE SEQUENCE [LARGE SCALE GENOMIC DNA]</scope>
    <source>
        <strain evidence="4 5">FP101781</strain>
    </source>
</reference>
<dbReference type="GO" id="GO:0016787">
    <property type="term" value="F:hydrolase activity"/>
    <property type="evidence" value="ECO:0007669"/>
    <property type="project" value="UniProtKB-KW"/>
</dbReference>
<feature type="region of interest" description="Disordered" evidence="2">
    <location>
        <begin position="797"/>
        <end position="834"/>
    </location>
</feature>
<feature type="compositionally biased region" description="Low complexity" evidence="2">
    <location>
        <begin position="153"/>
        <end position="162"/>
    </location>
</feature>
<accession>A0A4Y7TU31</accession>
<feature type="region of interest" description="Disordered" evidence="2">
    <location>
        <begin position="146"/>
        <end position="168"/>
    </location>
</feature>
<dbReference type="SUPFAM" id="SSF53474">
    <property type="entry name" value="alpha/beta-Hydrolases"/>
    <property type="match status" value="1"/>
</dbReference>
<keyword evidence="5" id="KW-1185">Reference proteome</keyword>
<dbReference type="InterPro" id="IPR050300">
    <property type="entry name" value="GDXG_lipolytic_enzyme"/>
</dbReference>
<dbReference type="PANTHER" id="PTHR48081">
    <property type="entry name" value="AB HYDROLASE SUPERFAMILY PROTEIN C4A8.06C"/>
    <property type="match status" value="1"/>
</dbReference>
<dbReference type="Gene3D" id="3.40.50.1820">
    <property type="entry name" value="alpha/beta hydrolase"/>
    <property type="match status" value="1"/>
</dbReference>
<feature type="compositionally biased region" description="Low complexity" evidence="2">
    <location>
        <begin position="371"/>
        <end position="383"/>
    </location>
</feature>